<feature type="compositionally biased region" description="Polar residues" evidence="1">
    <location>
        <begin position="37"/>
        <end position="54"/>
    </location>
</feature>
<reference evidence="3" key="1">
    <citation type="journal article" date="2013" name="Science">
        <title>The Amborella genome and the evolution of flowering plants.</title>
        <authorList>
            <consortium name="Amborella Genome Project"/>
        </authorList>
    </citation>
    <scope>NUCLEOTIDE SEQUENCE [LARGE SCALE GENOMIC DNA]</scope>
</reference>
<protein>
    <submittedName>
        <fullName evidence="2">Uncharacterized protein</fullName>
    </submittedName>
</protein>
<dbReference type="HOGENOM" id="CLU_1919911_0_0_1"/>
<dbReference type="AlphaFoldDB" id="W1NSU1"/>
<proteinExistence type="predicted"/>
<feature type="region of interest" description="Disordered" evidence="1">
    <location>
        <begin position="1"/>
        <end position="71"/>
    </location>
</feature>
<dbReference type="EMBL" id="KI395256">
    <property type="protein sequence ID" value="ERM98783.1"/>
    <property type="molecule type" value="Genomic_DNA"/>
</dbReference>
<sequence>MREGDPSKLGCRGGMDKEESDTLQYQPKGDGPRQHNPGANATGSQDLWSQTVTADDQGWLQRPTGSSEWQRDFLEPQGLGVTGNCAAVVPLVLGSGFLEVHRDLERKQELAINWDEFHVDGSLQRFEGHFNG</sequence>
<evidence type="ECO:0000313" key="2">
    <source>
        <dbReference type="EMBL" id="ERM98783.1"/>
    </source>
</evidence>
<dbReference type="Gramene" id="ERM98783">
    <property type="protein sequence ID" value="ERM98783"/>
    <property type="gene ID" value="AMTR_s00093p00047180"/>
</dbReference>
<accession>W1NSU1</accession>
<gene>
    <name evidence="2" type="ORF">AMTR_s00093p00047180</name>
</gene>
<organism evidence="2 3">
    <name type="scientific">Amborella trichopoda</name>
    <dbReference type="NCBI Taxonomy" id="13333"/>
    <lineage>
        <taxon>Eukaryota</taxon>
        <taxon>Viridiplantae</taxon>
        <taxon>Streptophyta</taxon>
        <taxon>Embryophyta</taxon>
        <taxon>Tracheophyta</taxon>
        <taxon>Spermatophyta</taxon>
        <taxon>Magnoliopsida</taxon>
        <taxon>Amborellales</taxon>
        <taxon>Amborellaceae</taxon>
        <taxon>Amborella</taxon>
    </lineage>
</organism>
<dbReference type="Proteomes" id="UP000017836">
    <property type="component" value="Unassembled WGS sequence"/>
</dbReference>
<keyword evidence="3" id="KW-1185">Reference proteome</keyword>
<name>W1NSU1_AMBTC</name>
<evidence type="ECO:0000313" key="3">
    <source>
        <dbReference type="Proteomes" id="UP000017836"/>
    </source>
</evidence>
<evidence type="ECO:0000256" key="1">
    <source>
        <dbReference type="SAM" id="MobiDB-lite"/>
    </source>
</evidence>